<evidence type="ECO:0000256" key="10">
    <source>
        <dbReference type="ARBA" id="ARBA00022990"/>
    </source>
</evidence>
<comment type="subunit">
    <text evidence="15">Conjugated with ATG12.</text>
</comment>
<dbReference type="PANTHER" id="PTHR13040">
    <property type="entry name" value="AUTOPHAGY PROTEIN 5"/>
    <property type="match status" value="1"/>
</dbReference>
<dbReference type="GO" id="GO:0044233">
    <property type="term" value="C:mitochondria-associated endoplasmic reticulum membrane contact site"/>
    <property type="evidence" value="ECO:0007669"/>
    <property type="project" value="TreeGrafter"/>
</dbReference>
<evidence type="ECO:0000256" key="11">
    <source>
        <dbReference type="ARBA" id="ARBA00023006"/>
    </source>
</evidence>
<proteinExistence type="inferred from homology"/>
<dbReference type="Pfam" id="PF04106">
    <property type="entry name" value="ATG5_UblB"/>
    <property type="match status" value="1"/>
</dbReference>
<dbReference type="Gene3D" id="3.10.20.620">
    <property type="match status" value="1"/>
</dbReference>
<accession>A0A9N6ZEY3</accession>
<dbReference type="EMBL" id="OC978339">
    <property type="protein sequence ID" value="CAG4634994.1"/>
    <property type="molecule type" value="Genomic_DNA"/>
</dbReference>
<reference evidence="19" key="1">
    <citation type="submission" date="2021-04" db="EMBL/GenBank/DDBJ databases">
        <authorList>
            <person name="Cornetti L."/>
        </authorList>
    </citation>
    <scope>NUCLEOTIDE SEQUENCE</scope>
</reference>
<dbReference type="Gene3D" id="3.10.20.90">
    <property type="entry name" value="Phosphatidylinositol 3-kinase Catalytic Subunit, Chain A, domain 1"/>
    <property type="match status" value="1"/>
</dbReference>
<evidence type="ECO:0000256" key="15">
    <source>
        <dbReference type="RuleBase" id="RU361202"/>
    </source>
</evidence>
<comment type="function">
    <text evidence="15">Involved in autophagic vesicle formation.</text>
</comment>
<evidence type="ECO:0000256" key="7">
    <source>
        <dbReference type="ARBA" id="ARBA00022703"/>
    </source>
</evidence>
<dbReference type="InterPro" id="IPR042526">
    <property type="entry name" value="Atg5_HR"/>
</dbReference>
<dbReference type="GO" id="GO:0034045">
    <property type="term" value="C:phagophore assembly site membrane"/>
    <property type="evidence" value="ECO:0007669"/>
    <property type="project" value="UniProtKB-SubCell"/>
</dbReference>
<dbReference type="InterPro" id="IPR007239">
    <property type="entry name" value="Atg5"/>
</dbReference>
<dbReference type="Pfam" id="PF20638">
    <property type="entry name" value="ATG5_UblA"/>
    <property type="match status" value="1"/>
</dbReference>
<dbReference type="AlphaFoldDB" id="A0A9N6ZEY3"/>
<dbReference type="GO" id="GO:0006995">
    <property type="term" value="P:cellular response to nitrogen starvation"/>
    <property type="evidence" value="ECO:0007669"/>
    <property type="project" value="TreeGrafter"/>
</dbReference>
<dbReference type="InterPro" id="IPR042527">
    <property type="entry name" value="Atg5_UblA_dom_sf"/>
</dbReference>
<evidence type="ECO:0000256" key="8">
    <source>
        <dbReference type="ARBA" id="ARBA00022843"/>
    </source>
</evidence>
<comment type="function">
    <text evidence="13">May play an important role in the apoptotic process, possibly within the modified cytoskeleton. Its expression is a relatively late event in the apoptotic process, occurring downstream of caspase activity. Plays a crucial role in IFN-gamma-induced autophagic cell death by interacting with FADD.</text>
</comment>
<dbReference type="GO" id="GO:0043069">
    <property type="term" value="P:negative regulation of programmed cell death"/>
    <property type="evidence" value="ECO:0007669"/>
    <property type="project" value="UniProtKB-ARBA"/>
</dbReference>
<evidence type="ECO:0000256" key="4">
    <source>
        <dbReference type="ARBA" id="ARBA00015616"/>
    </source>
</evidence>
<dbReference type="InterPro" id="IPR048940">
    <property type="entry name" value="ATG5_HBR"/>
</dbReference>
<comment type="similarity">
    <text evidence="3 15">Belongs to the ATG5 family.</text>
</comment>
<dbReference type="FunFam" id="3.10.20.90:FF:000100">
    <property type="entry name" value="Autophagy related 5"/>
    <property type="match status" value="1"/>
</dbReference>
<dbReference type="GO" id="GO:0000422">
    <property type="term" value="P:autophagy of mitochondrion"/>
    <property type="evidence" value="ECO:0007669"/>
    <property type="project" value="TreeGrafter"/>
</dbReference>
<dbReference type="PANTHER" id="PTHR13040:SF2">
    <property type="entry name" value="AUTOPHAGY PROTEIN 5"/>
    <property type="match status" value="1"/>
</dbReference>
<feature type="domain" description="Autophagy protein ATG5 UblB" evidence="16">
    <location>
        <begin position="185"/>
        <end position="266"/>
    </location>
</feature>
<dbReference type="GO" id="GO:0000045">
    <property type="term" value="P:autophagosome assembly"/>
    <property type="evidence" value="ECO:0007669"/>
    <property type="project" value="UniProtKB-ARBA"/>
</dbReference>
<keyword evidence="11 15" id="KW-0072">Autophagy</keyword>
<feature type="domain" description="Autophagy protein ATG5 UblA" evidence="18">
    <location>
        <begin position="11"/>
        <end position="106"/>
    </location>
</feature>
<comment type="subunit">
    <text evidence="14">Forms a conjugate with ATG12. Part of the minor complex composed of 4 sets of ATG12-ATG5 and ATG16L1 (400 kDa); this complex interacts with ATG3 leading to disruption of ATG7 interaction and promotion of ATG8-like proteins lipidation. Forms an 800-kDa complex composed of ATG12-ATG5 and ATG16L2. The ATG12-ATG5 conjugate interacts with RAB33A; this interaction is bridged by ATG16L1 and promotes ATG12-ATG5-ATG16L1 complex recruitment to phagophores. Interacts with TECPR1; the interaction is direct and does not take place when ATG16L1 is associated with the ATG5-ATG12 conjugate. Interacts with DHX58/RIG-1, IFIH1/MDA5 and MAVS/IPS-1 in monomeric form as well as in ATG12-ATG5 conjugate form. The interaction with MAVS is further enhanced upon vesicular stomatitis virus (VSV) infection. Interacts with ATG3. Interacts with ATG7 and ATG10. Interacts with FADD. Interacts with Bassoon/BSN; this interaction is important for the regulation of presynaptic autophagy. Interacts with ATG16L2.</text>
</comment>
<dbReference type="Gene3D" id="1.10.246.190">
    <property type="entry name" value="Autophagy protein Apg5, helix rich domain"/>
    <property type="match status" value="1"/>
</dbReference>
<evidence type="ECO:0000259" key="17">
    <source>
        <dbReference type="Pfam" id="PF20637"/>
    </source>
</evidence>
<comment type="subcellular location">
    <subcellularLocation>
        <location evidence="1">Cytoplasm</location>
    </subcellularLocation>
    <subcellularLocation>
        <location evidence="2 15">Preautophagosomal structure membrane</location>
        <topology evidence="2 15">Peripheral membrane protein</topology>
    </subcellularLocation>
</comment>
<dbReference type="Pfam" id="PF20637">
    <property type="entry name" value="ATG5_HBR"/>
    <property type="match status" value="1"/>
</dbReference>
<sequence>MAEDREILREIWGGRLPICFTLASEEVSTPMAPDPFYLMVPRMTYFPLVTEKVRRHFVRCVVPEKQDNEMWLEFEKHPLKWHYPVGLLYDLFVTDMALPWQVVVHFDKIPESKIMKCPSKDVVESHLMSSLKEADALKHKSHIMSLMQERDHNQLWLGLLHDKFDQFWSVNRKLMEHSDEDGFRHIPFRLYVPDLTTKPFIQFLMKPVENEKRNTLEDLLHKANLKLESKGAFQVIIHGIDMPLETPLQWLSEHLSYPDNFLHLCIRYPLT</sequence>
<feature type="domain" description="Autophagy protein ATG5 alpha-helical bundle region" evidence="17">
    <location>
        <begin position="121"/>
        <end position="176"/>
    </location>
</feature>
<evidence type="ECO:0000256" key="5">
    <source>
        <dbReference type="ARBA" id="ARBA00022490"/>
    </source>
</evidence>
<protein>
    <recommendedName>
        <fullName evidence="4 15">Autophagy protein 5</fullName>
    </recommendedName>
</protein>
<evidence type="ECO:0000256" key="13">
    <source>
        <dbReference type="ARBA" id="ARBA00025421"/>
    </source>
</evidence>
<evidence type="ECO:0000256" key="2">
    <source>
        <dbReference type="ARBA" id="ARBA00004623"/>
    </source>
</evidence>
<keyword evidence="9" id="KW-0391">Immunity</keyword>
<evidence type="ECO:0000256" key="12">
    <source>
        <dbReference type="ARBA" id="ARBA00023136"/>
    </source>
</evidence>
<dbReference type="FunFam" id="1.10.246.190:FF:000001">
    <property type="entry name" value="Autophagy related 5"/>
    <property type="match status" value="1"/>
</dbReference>
<dbReference type="GO" id="GO:0034727">
    <property type="term" value="P:piecemeal microautophagy of the nucleus"/>
    <property type="evidence" value="ECO:0007669"/>
    <property type="project" value="TreeGrafter"/>
</dbReference>
<keyword evidence="8 15" id="KW-0832">Ubl conjugation</keyword>
<keyword evidence="10" id="KW-0007">Acetylation</keyword>
<evidence type="ECO:0000259" key="18">
    <source>
        <dbReference type="Pfam" id="PF20638"/>
    </source>
</evidence>
<keyword evidence="6 15" id="KW-1017">Isopeptide bond</keyword>
<name>A0A9N6ZEY3_9CRUS</name>
<evidence type="ECO:0000313" key="19">
    <source>
        <dbReference type="EMBL" id="CAG4634994.1"/>
    </source>
</evidence>
<evidence type="ECO:0000256" key="3">
    <source>
        <dbReference type="ARBA" id="ARBA00006910"/>
    </source>
</evidence>
<evidence type="ECO:0000256" key="9">
    <source>
        <dbReference type="ARBA" id="ARBA00022859"/>
    </source>
</evidence>
<dbReference type="GO" id="GO:0019776">
    <property type="term" value="F:Atg8-family ligase activity"/>
    <property type="evidence" value="ECO:0007669"/>
    <property type="project" value="TreeGrafter"/>
</dbReference>
<dbReference type="FunFam" id="3.10.20.620:FF:000001">
    <property type="entry name" value="Autophagy related 5"/>
    <property type="match status" value="1"/>
</dbReference>
<evidence type="ECO:0000256" key="1">
    <source>
        <dbReference type="ARBA" id="ARBA00004496"/>
    </source>
</evidence>
<dbReference type="InterPro" id="IPR048318">
    <property type="entry name" value="ATG5_UblB"/>
</dbReference>
<evidence type="ECO:0000256" key="6">
    <source>
        <dbReference type="ARBA" id="ARBA00022499"/>
    </source>
</evidence>
<dbReference type="InterPro" id="IPR048939">
    <property type="entry name" value="ATG5_UblA"/>
</dbReference>
<dbReference type="GO" id="GO:0061908">
    <property type="term" value="C:phagophore"/>
    <property type="evidence" value="ECO:0007669"/>
    <property type="project" value="TreeGrafter"/>
</dbReference>
<gene>
    <name evidence="19" type="primary">EOG090X0BB3</name>
</gene>
<keyword evidence="7" id="KW-0053">Apoptosis</keyword>
<dbReference type="GO" id="GO:0002376">
    <property type="term" value="P:immune system process"/>
    <property type="evidence" value="ECO:0007669"/>
    <property type="project" value="UniProtKB-KW"/>
</dbReference>
<evidence type="ECO:0000259" key="16">
    <source>
        <dbReference type="Pfam" id="PF04106"/>
    </source>
</evidence>
<evidence type="ECO:0000256" key="14">
    <source>
        <dbReference type="ARBA" id="ARBA00093583"/>
    </source>
</evidence>
<keyword evidence="5" id="KW-0963">Cytoplasm</keyword>
<keyword evidence="12 15" id="KW-0472">Membrane</keyword>
<organism evidence="19">
    <name type="scientific">Alona affinis</name>
    <dbReference type="NCBI Taxonomy" id="381656"/>
    <lineage>
        <taxon>Eukaryota</taxon>
        <taxon>Metazoa</taxon>
        <taxon>Ecdysozoa</taxon>
        <taxon>Arthropoda</taxon>
        <taxon>Crustacea</taxon>
        <taxon>Branchiopoda</taxon>
        <taxon>Diplostraca</taxon>
        <taxon>Cladocera</taxon>
        <taxon>Anomopoda</taxon>
        <taxon>Chydoridae</taxon>
        <taxon>Alona</taxon>
    </lineage>
</organism>
<dbReference type="GO" id="GO:0005776">
    <property type="term" value="C:autophagosome"/>
    <property type="evidence" value="ECO:0007669"/>
    <property type="project" value="TreeGrafter"/>
</dbReference>
<dbReference type="GO" id="GO:0006915">
    <property type="term" value="P:apoptotic process"/>
    <property type="evidence" value="ECO:0007669"/>
    <property type="project" value="UniProtKB-KW"/>
</dbReference>
<dbReference type="GO" id="GO:0034274">
    <property type="term" value="C:Atg12-Atg5-Atg16 complex"/>
    <property type="evidence" value="ECO:0007669"/>
    <property type="project" value="TreeGrafter"/>
</dbReference>